<dbReference type="EMBL" id="DXCP01000009">
    <property type="protein sequence ID" value="HIY79154.1"/>
    <property type="molecule type" value="Genomic_DNA"/>
</dbReference>
<evidence type="ECO:0000313" key="4">
    <source>
        <dbReference type="Proteomes" id="UP000824133"/>
    </source>
</evidence>
<proteinExistence type="predicted"/>
<accession>A0A9D2CGQ6</accession>
<reference evidence="3" key="2">
    <citation type="submission" date="2021-04" db="EMBL/GenBank/DDBJ databases">
        <authorList>
            <person name="Gilroy R."/>
        </authorList>
    </citation>
    <scope>NUCLEOTIDE SEQUENCE</scope>
    <source>
        <strain evidence="3">ChiHjej10B9-743</strain>
    </source>
</reference>
<feature type="transmembrane region" description="Helical" evidence="2">
    <location>
        <begin position="31"/>
        <end position="53"/>
    </location>
</feature>
<gene>
    <name evidence="3" type="ORF">IAA42_01780</name>
</gene>
<sequence length="686" mass="71087">MGTGSRCGDSGARARVALSAFRDDEGGFTTVAMAVALLLSLTLVFASASAGWVSSRSSEVQRVADACALAGANSVAAFTTIAQVLDACVLSLGLTGMVVYGAGLVASCVPGLTPVGLEMCTAGGRVLEARRSFARTAAQGLERLESALPLLVVANSSSCVAANSEDGLAYSGCALPLPATSGSDFSAILSDVDDAPLNDLSDKMRAASEEAERARDRARDALERGWMADCGSSPYSLFERAGHLAGLSGGSNPFYPSVDTWGFGVPLERARAYYAARLSAEHVGGATAEELTDSACRRAFYEYALGEVRAGSWIEHEDGTVDGGLPHLPRNTDQTRTCELYTQVAWPCTLEGGARVLHSSLACPGATGASAGSASLAQQDAGAASRCPECQMDVGELGRVAAASTSIQNGFEHHWRIIVEASEDYAAAQEEWAAAVARTHELAEEGEEAFEEALEQLTAERPTLCPPGAWGCVAVVSRQGGTVVPTELTASFLESAKLPAGAAVSAATLAPDEDTAENNVLSSFFDSLSAHDSALGGALDGVMELWGGLLVGYGSAYGRVAEVGGAFLDDLDGVLGGTVGEWLRGQLKGVMRDLGLEPADMRLRKPVLTNTQNVLDRGGYEPVSTIREFVATLPDSPSALDFARAMGIELENTVGGGTFTVAELMVPGTDWSIPLEVDLSALGMAS</sequence>
<keyword evidence="1" id="KW-0175">Coiled coil</keyword>
<reference evidence="3" key="1">
    <citation type="journal article" date="2021" name="PeerJ">
        <title>Extensive microbial diversity within the chicken gut microbiome revealed by metagenomics and culture.</title>
        <authorList>
            <person name="Gilroy R."/>
            <person name="Ravi A."/>
            <person name="Getino M."/>
            <person name="Pursley I."/>
            <person name="Horton D.L."/>
            <person name="Alikhan N.F."/>
            <person name="Baker D."/>
            <person name="Gharbi K."/>
            <person name="Hall N."/>
            <person name="Watson M."/>
            <person name="Adriaenssens E.M."/>
            <person name="Foster-Nyarko E."/>
            <person name="Jarju S."/>
            <person name="Secka A."/>
            <person name="Antonio M."/>
            <person name="Oren A."/>
            <person name="Chaudhuri R.R."/>
            <person name="La Ragione R."/>
            <person name="Hildebrand F."/>
            <person name="Pallen M.J."/>
        </authorList>
    </citation>
    <scope>NUCLEOTIDE SEQUENCE</scope>
    <source>
        <strain evidence="3">ChiHjej10B9-743</strain>
    </source>
</reference>
<dbReference type="Proteomes" id="UP000824133">
    <property type="component" value="Unassembled WGS sequence"/>
</dbReference>
<evidence type="ECO:0000256" key="2">
    <source>
        <dbReference type="SAM" id="Phobius"/>
    </source>
</evidence>
<dbReference type="AlphaFoldDB" id="A0A9D2CGQ6"/>
<keyword evidence="2" id="KW-0472">Membrane</keyword>
<evidence type="ECO:0000313" key="3">
    <source>
        <dbReference type="EMBL" id="HIY79154.1"/>
    </source>
</evidence>
<feature type="coiled-coil region" evidence="1">
    <location>
        <begin position="197"/>
        <end position="224"/>
    </location>
</feature>
<evidence type="ECO:0000256" key="1">
    <source>
        <dbReference type="SAM" id="Coils"/>
    </source>
</evidence>
<keyword evidence="2" id="KW-1133">Transmembrane helix</keyword>
<organism evidence="3 4">
    <name type="scientific">Candidatus Olsenella excrementavium</name>
    <dbReference type="NCBI Taxonomy" id="2838709"/>
    <lineage>
        <taxon>Bacteria</taxon>
        <taxon>Bacillati</taxon>
        <taxon>Actinomycetota</taxon>
        <taxon>Coriobacteriia</taxon>
        <taxon>Coriobacteriales</taxon>
        <taxon>Atopobiaceae</taxon>
        <taxon>Olsenella</taxon>
    </lineage>
</organism>
<protein>
    <submittedName>
        <fullName evidence="3">Uncharacterized protein</fullName>
    </submittedName>
</protein>
<comment type="caution">
    <text evidence="3">The sequence shown here is derived from an EMBL/GenBank/DDBJ whole genome shotgun (WGS) entry which is preliminary data.</text>
</comment>
<name>A0A9D2CGQ6_9ACTN</name>
<keyword evidence="2" id="KW-0812">Transmembrane</keyword>